<evidence type="ECO:0000313" key="3">
    <source>
        <dbReference type="EMBL" id="RDX53722.1"/>
    </source>
</evidence>
<protein>
    <recommendedName>
        <fullName evidence="2">BTB domain-containing protein</fullName>
    </recommendedName>
</protein>
<accession>A0A371DMH8</accession>
<dbReference type="AlphaFoldDB" id="A0A371DMH8"/>
<dbReference type="CDD" id="cd18186">
    <property type="entry name" value="BTB_POZ_ZBTB_KLHL-like"/>
    <property type="match status" value="2"/>
</dbReference>
<name>A0A371DMH8_9APHY</name>
<keyword evidence="4" id="KW-1185">Reference proteome</keyword>
<dbReference type="SUPFAM" id="SSF54695">
    <property type="entry name" value="POZ domain"/>
    <property type="match status" value="1"/>
</dbReference>
<dbReference type="InterPro" id="IPR011333">
    <property type="entry name" value="SKP1/BTB/POZ_sf"/>
</dbReference>
<feature type="domain" description="BTB" evidence="2">
    <location>
        <begin position="241"/>
        <end position="311"/>
    </location>
</feature>
<dbReference type="SMART" id="SM00225">
    <property type="entry name" value="BTB"/>
    <property type="match status" value="2"/>
</dbReference>
<dbReference type="Pfam" id="PF00651">
    <property type="entry name" value="BTB"/>
    <property type="match status" value="2"/>
</dbReference>
<feature type="region of interest" description="Disordered" evidence="1">
    <location>
        <begin position="1"/>
        <end position="21"/>
    </location>
</feature>
<evidence type="ECO:0000256" key="1">
    <source>
        <dbReference type="SAM" id="MobiDB-lite"/>
    </source>
</evidence>
<evidence type="ECO:0000313" key="4">
    <source>
        <dbReference type="Proteomes" id="UP000256964"/>
    </source>
</evidence>
<dbReference type="PROSITE" id="PS50097">
    <property type="entry name" value="BTB"/>
    <property type="match status" value="1"/>
</dbReference>
<dbReference type="Gene3D" id="3.30.710.10">
    <property type="entry name" value="Potassium Channel Kv1.1, Chain A"/>
    <property type="match status" value="2"/>
</dbReference>
<sequence length="601" mass="66207">MSPPPVSPTTSTPTNASPPFNKATADAILRASDNVDFRVRRSILAEASCVFEDMLSIPQPPLGAANSDEVKDGLPIIRLSEDSTTLDRLLRLCYPTDDPQIDSLDDLRPVLQAALKYMMQESTSLLRRRLVKLGQAQPLRAFAMACTLELDQEAEDLAPLAHSVHGTFVKELRGLSAGVYYRIIHYLPRTGSKATSGRKPRVSAATISLPAEGSNHVAFLSDTSSPASQHIPPELLGSPISDVIVRTSDRIDLHLHSAILSLTSPVLADLIVGDNSEDSRRSLEPITLPEDSHTLTTLLRHIYPLPRPVPARSLNELKDLLSAAHKYRIVPATQSLRSQLRSFLPGPVDPDAKCERGIKDALRVFAVAQQYGFLEERMAAARTLLRLSSQEVRDRYVEELEDISAEAYFRLLEYHDKCGQAASARVLAHALSFYSANPSSAPPSPVASGMENTSAHVRASKRTNHTHPSPRPSAAWSFPGAWPGGAVTESYDPQALLITHHSHASTCHVLLDDTSSPAWARFRTHSTPRWWIMYLYKVALVLRHRPWARIALEPGLRQRAIARALDCECCRGAFLPGFQEYAESLVREVERAVAKVVLEIS</sequence>
<dbReference type="OrthoDB" id="2790546at2759"/>
<dbReference type="STRING" id="139420.A0A371DMH8"/>
<dbReference type="Proteomes" id="UP000256964">
    <property type="component" value="Unassembled WGS sequence"/>
</dbReference>
<organism evidence="3 4">
    <name type="scientific">Lentinus brumalis</name>
    <dbReference type="NCBI Taxonomy" id="2498619"/>
    <lineage>
        <taxon>Eukaryota</taxon>
        <taxon>Fungi</taxon>
        <taxon>Dikarya</taxon>
        <taxon>Basidiomycota</taxon>
        <taxon>Agaricomycotina</taxon>
        <taxon>Agaricomycetes</taxon>
        <taxon>Polyporales</taxon>
        <taxon>Polyporaceae</taxon>
        <taxon>Lentinus</taxon>
    </lineage>
</organism>
<gene>
    <name evidence="3" type="ORF">OH76DRAFT_1479509</name>
</gene>
<proteinExistence type="predicted"/>
<dbReference type="EMBL" id="KZ857386">
    <property type="protein sequence ID" value="RDX53722.1"/>
    <property type="molecule type" value="Genomic_DNA"/>
</dbReference>
<evidence type="ECO:0000259" key="2">
    <source>
        <dbReference type="PROSITE" id="PS50097"/>
    </source>
</evidence>
<reference evidence="3 4" key="1">
    <citation type="journal article" date="2018" name="Biotechnol. Biofuels">
        <title>Integrative visual omics of the white-rot fungus Polyporus brumalis exposes the biotechnological potential of its oxidative enzymes for delignifying raw plant biomass.</title>
        <authorList>
            <person name="Miyauchi S."/>
            <person name="Rancon A."/>
            <person name="Drula E."/>
            <person name="Hage H."/>
            <person name="Chaduli D."/>
            <person name="Favel A."/>
            <person name="Grisel S."/>
            <person name="Henrissat B."/>
            <person name="Herpoel-Gimbert I."/>
            <person name="Ruiz-Duenas F.J."/>
            <person name="Chevret D."/>
            <person name="Hainaut M."/>
            <person name="Lin J."/>
            <person name="Wang M."/>
            <person name="Pangilinan J."/>
            <person name="Lipzen A."/>
            <person name="Lesage-Meessen L."/>
            <person name="Navarro D."/>
            <person name="Riley R."/>
            <person name="Grigoriev I.V."/>
            <person name="Zhou S."/>
            <person name="Raouche S."/>
            <person name="Rosso M.N."/>
        </authorList>
    </citation>
    <scope>NUCLEOTIDE SEQUENCE [LARGE SCALE GENOMIC DNA]</scope>
    <source>
        <strain evidence="3 4">BRFM 1820</strain>
    </source>
</reference>
<feature type="compositionally biased region" description="Low complexity" evidence="1">
    <location>
        <begin position="8"/>
        <end position="19"/>
    </location>
</feature>
<dbReference type="InterPro" id="IPR000210">
    <property type="entry name" value="BTB/POZ_dom"/>
</dbReference>